<reference evidence="3 4" key="1">
    <citation type="submission" date="2019-02" db="EMBL/GenBank/DDBJ databases">
        <title>Genome sequencing of the rare red list fungi Antrodiella citrinella (Flaviporus citrinellus).</title>
        <authorList>
            <person name="Buettner E."/>
            <person name="Kellner H."/>
        </authorList>
    </citation>
    <scope>NUCLEOTIDE SEQUENCE [LARGE SCALE GENOMIC DNA]</scope>
    <source>
        <strain evidence="3 4">DSM 108506</strain>
    </source>
</reference>
<keyword evidence="4" id="KW-1185">Reference proteome</keyword>
<dbReference type="EMBL" id="SGPM01000504">
    <property type="protein sequence ID" value="THH20170.1"/>
    <property type="molecule type" value="Genomic_DNA"/>
</dbReference>
<proteinExistence type="predicted"/>
<dbReference type="Proteomes" id="UP000308730">
    <property type="component" value="Unassembled WGS sequence"/>
</dbReference>
<feature type="compositionally biased region" description="Basic and acidic residues" evidence="2">
    <location>
        <begin position="585"/>
        <end position="599"/>
    </location>
</feature>
<sequence>MDSESAEPIAFPPNTGQLDEDADMSDVPATAHHEHQNATAAPESTAEEDQDMDGQGSTAHASGSASAKRPRQFERNKANVRVADLEERAETIEVKISEKISKALKRAEVEHVLKISELHSDIQGLKEDKTGLARTAAERAILIETLEDTVTELQKEIGGYKNSASKHAQDLQTVSEIMNDAVEERDALRSEVTDLREYKSGQEANASHGASLLEEANNTIQSLKDSFEQRSVEQANLDAANETTIQNLKNKAIAACKEKEEALESRQLVSEQILELEKTLKFTQQHVSDVEAQRDELSKELEALRSMNMKFSDRVKEAQEERVQIDLTHQEELRVANAKTAEAEERQTRVTEKLTQAEEKLAHVGEKLIEAEEELSNLQSAKDVLETAAISTDASMRSLQARIEEADRLGQQLSVDKTLAETEVRRLQDLGDGLQAECQRLLDAKDGDIESLKNIASERFQEKVVENDLLHNRNESLLEKITELEDARFKDASNSFEKEAWTDDALKQAETLKSSLNAEQQKVSTLEAALQHRSEEVEELREENGVFGRQNDRLLQEVKRYQDRLDQYDEEFEVQNGLLLQTQEDRDAAEAQAKQEIEVGSRNLTSPSRLKLPKPRI</sequence>
<feature type="region of interest" description="Disordered" evidence="2">
    <location>
        <begin position="585"/>
        <end position="617"/>
    </location>
</feature>
<evidence type="ECO:0000313" key="3">
    <source>
        <dbReference type="EMBL" id="THH20170.1"/>
    </source>
</evidence>
<feature type="coiled-coil region" evidence="1">
    <location>
        <begin position="467"/>
        <end position="571"/>
    </location>
</feature>
<evidence type="ECO:0000256" key="2">
    <source>
        <dbReference type="SAM" id="MobiDB-lite"/>
    </source>
</evidence>
<feature type="compositionally biased region" description="Low complexity" evidence="2">
    <location>
        <begin position="54"/>
        <end position="67"/>
    </location>
</feature>
<evidence type="ECO:0000313" key="4">
    <source>
        <dbReference type="Proteomes" id="UP000308730"/>
    </source>
</evidence>
<comment type="caution">
    <text evidence="3">The sequence shown here is derived from an EMBL/GenBank/DDBJ whole genome shotgun (WGS) entry which is preliminary data.</text>
</comment>
<feature type="non-terminal residue" evidence="3">
    <location>
        <position position="617"/>
    </location>
</feature>
<feature type="coiled-coil region" evidence="1">
    <location>
        <begin position="143"/>
        <end position="388"/>
    </location>
</feature>
<evidence type="ECO:0000256" key="1">
    <source>
        <dbReference type="SAM" id="Coils"/>
    </source>
</evidence>
<name>A0A4S4MB29_9APHY</name>
<feature type="region of interest" description="Disordered" evidence="2">
    <location>
        <begin position="1"/>
        <end position="79"/>
    </location>
</feature>
<dbReference type="AlphaFoldDB" id="A0A4S4MB29"/>
<gene>
    <name evidence="3" type="ORF">EUX98_g8634</name>
</gene>
<keyword evidence="1" id="KW-0175">Coiled coil</keyword>
<protein>
    <submittedName>
        <fullName evidence="3">Uncharacterized protein</fullName>
    </submittedName>
</protein>
<accession>A0A4S4MB29</accession>
<organism evidence="3 4">
    <name type="scientific">Antrodiella citrinella</name>
    <dbReference type="NCBI Taxonomy" id="2447956"/>
    <lineage>
        <taxon>Eukaryota</taxon>
        <taxon>Fungi</taxon>
        <taxon>Dikarya</taxon>
        <taxon>Basidiomycota</taxon>
        <taxon>Agaricomycotina</taxon>
        <taxon>Agaricomycetes</taxon>
        <taxon>Polyporales</taxon>
        <taxon>Steccherinaceae</taxon>
        <taxon>Antrodiella</taxon>
    </lineage>
</organism>